<feature type="active site" description="Proton donor/acceptor" evidence="3">
    <location>
        <position position="239"/>
    </location>
</feature>
<feature type="active site" description="Proton donor/acceptor" evidence="3">
    <location>
        <position position="142"/>
    </location>
</feature>
<evidence type="ECO:0000256" key="1">
    <source>
        <dbReference type="ARBA" id="ARBA00023235"/>
    </source>
</evidence>
<dbReference type="SUPFAM" id="SSF51658">
    <property type="entry name" value="Xylose isomerase-like"/>
    <property type="match status" value="1"/>
</dbReference>
<evidence type="ECO:0000313" key="6">
    <source>
        <dbReference type="Proteomes" id="UP001243844"/>
    </source>
</evidence>
<name>A0AAW8J8M1_9GAMM</name>
<accession>A0AAW8J8M1</accession>
<dbReference type="InterPro" id="IPR026040">
    <property type="entry name" value="HyI-like"/>
</dbReference>
<dbReference type="PIRSF" id="PIRSF006241">
    <property type="entry name" value="HyI"/>
    <property type="match status" value="1"/>
</dbReference>
<dbReference type="Pfam" id="PF01261">
    <property type="entry name" value="AP_endonuc_2"/>
    <property type="match status" value="1"/>
</dbReference>
<dbReference type="GO" id="GO:0046487">
    <property type="term" value="P:glyoxylate metabolic process"/>
    <property type="evidence" value="ECO:0007669"/>
    <property type="project" value="TreeGrafter"/>
</dbReference>
<dbReference type="Proteomes" id="UP001243844">
    <property type="component" value="Unassembled WGS sequence"/>
</dbReference>
<dbReference type="GO" id="GO:0008903">
    <property type="term" value="F:hydroxypyruvate isomerase activity"/>
    <property type="evidence" value="ECO:0007669"/>
    <property type="project" value="TreeGrafter"/>
</dbReference>
<evidence type="ECO:0000256" key="3">
    <source>
        <dbReference type="PIRSR" id="PIRSR006241-50"/>
    </source>
</evidence>
<evidence type="ECO:0000259" key="4">
    <source>
        <dbReference type="Pfam" id="PF01261"/>
    </source>
</evidence>
<dbReference type="RefSeq" id="WP_308981050.1">
    <property type="nucleotide sequence ID" value="NZ_JAVIDL010000005.1"/>
</dbReference>
<comment type="caution">
    <text evidence="5">The sequence shown here is derived from an EMBL/GenBank/DDBJ whole genome shotgun (WGS) entry which is preliminary data.</text>
</comment>
<dbReference type="InterPro" id="IPR050417">
    <property type="entry name" value="Sugar_Epim/Isomerase"/>
</dbReference>
<feature type="domain" description="Xylose isomerase-like TIM barrel" evidence="4">
    <location>
        <begin position="20"/>
        <end position="252"/>
    </location>
</feature>
<dbReference type="PANTHER" id="PTHR43489:SF6">
    <property type="entry name" value="HYDROXYPYRUVATE ISOMERASE-RELATED"/>
    <property type="match status" value="1"/>
</dbReference>
<keyword evidence="1 2" id="KW-0413">Isomerase</keyword>
<dbReference type="InterPro" id="IPR013022">
    <property type="entry name" value="Xyl_isomerase-like_TIM-brl"/>
</dbReference>
<dbReference type="FunFam" id="3.20.20.150:FF:000007">
    <property type="entry name" value="Hydroxypyruvate isomerase"/>
    <property type="match status" value="1"/>
</dbReference>
<organism evidence="5 6">
    <name type="scientific">Acinetobacter rudis</name>
    <dbReference type="NCBI Taxonomy" id="632955"/>
    <lineage>
        <taxon>Bacteria</taxon>
        <taxon>Pseudomonadati</taxon>
        <taxon>Pseudomonadota</taxon>
        <taxon>Gammaproteobacteria</taxon>
        <taxon>Moraxellales</taxon>
        <taxon>Moraxellaceae</taxon>
        <taxon>Acinetobacter</taxon>
    </lineage>
</organism>
<gene>
    <name evidence="5" type="ORF">RFH47_04100</name>
</gene>
<evidence type="ECO:0000256" key="2">
    <source>
        <dbReference type="PIRNR" id="PIRNR006241"/>
    </source>
</evidence>
<evidence type="ECO:0000313" key="5">
    <source>
        <dbReference type="EMBL" id="MDQ8934915.1"/>
    </source>
</evidence>
<dbReference type="InterPro" id="IPR036237">
    <property type="entry name" value="Xyl_isomerase-like_sf"/>
</dbReference>
<sequence length="257" mass="29312">MKLAANLSTLFTEVPLIDRFALAAKQGFQYIEIQFPYELSIQQIQYALDKHQLKLCLINVPAGDLMQGGHGLAAIPGQEHAFQQAVKLAIEYANALQVPQVNILAGRQPQDIPYSQCHQTLVNNLAWACPYLAEHHIQAVVEMINGVNMPNFILQTMQQAVDLLKQLNQANLKLQYDCYHMAMMDEDIVRCFEQNLDYIGHIQFADFPGRHEPDSATLAFADFFQAIHHSHYNGYVAAEYFPQQHTLESFAWKNKYF</sequence>
<comment type="similarity">
    <text evidence="2">Belongs to the hyi family.</text>
</comment>
<dbReference type="PANTHER" id="PTHR43489">
    <property type="entry name" value="ISOMERASE"/>
    <property type="match status" value="1"/>
</dbReference>
<dbReference type="EMBL" id="JAVIDL010000005">
    <property type="protein sequence ID" value="MDQ8934915.1"/>
    <property type="molecule type" value="Genomic_DNA"/>
</dbReference>
<dbReference type="AlphaFoldDB" id="A0AAW8J8M1"/>
<protein>
    <submittedName>
        <fullName evidence="5">TIM barrel protein</fullName>
    </submittedName>
</protein>
<proteinExistence type="inferred from homology"/>
<dbReference type="Gene3D" id="3.20.20.150">
    <property type="entry name" value="Divalent-metal-dependent TIM barrel enzymes"/>
    <property type="match status" value="1"/>
</dbReference>
<reference evidence="5" key="1">
    <citation type="submission" date="2023-08" db="EMBL/GenBank/DDBJ databases">
        <title>Emergence of clinically-relevant ST2 carbapenem-resistant Acinetobacter baumannii strains in hospital sewages in Zhejiang, East of China.</title>
        <authorList>
            <person name="Kaichao C."/>
            <person name="Zhang R."/>
        </authorList>
    </citation>
    <scope>NUCLEOTIDE SEQUENCE</scope>
    <source>
        <strain evidence="5">M-RB-37</strain>
    </source>
</reference>